<evidence type="ECO:0000313" key="3">
    <source>
        <dbReference type="Proteomes" id="UP000288215"/>
    </source>
</evidence>
<sequence length="393" mass="42651">MHGQVSRRKDKGIVPILAVAVLMGIAFLTTGIFAVELNRVVYNPAPEDLIIQDAMLMKHYGYASFKVTIRSNTDRELALSVSVIGEDGLPAIRVDNVRVPPRGETTVSSSGLVGSKFFVGNGYAVKVSGGSDIGTSGVVECKGVEFSRNKLIILAIDGFSAIVGYNGVTNFSAIVAGAEDAAIRLGIPYEKVTTMSRWQSILANPMDGIMVINPYGGGTPVPPQGVDSPQQFLRNLSYIIGNHSWTWVHVGGEPFSLLSDGSRKVPLNSDKGIEWFFNTDHVTISSSNAPMELVDCVLTETDGNSLNYFLTVTNFRTLPDEMRFGYPIVLPPSDLPQTKFVFYQKRDGDSQTAARSFIIGSGYYVHWGGPSNLLSEFETGSLSLMLALYTNLR</sequence>
<proteinExistence type="predicted"/>
<dbReference type="Proteomes" id="UP000288215">
    <property type="component" value="Unassembled WGS sequence"/>
</dbReference>
<gene>
    <name evidence="2" type="ORF">Metus_0382</name>
</gene>
<keyword evidence="1" id="KW-0812">Transmembrane</keyword>
<name>A0A3S4UGV4_METS7</name>
<organism evidence="2 3">
    <name type="scientific">Methanosuratincola subterraneus</name>
    <dbReference type="NCBI Taxonomy" id="2593994"/>
    <lineage>
        <taxon>Archaea</taxon>
        <taxon>Thermoproteota</taxon>
        <taxon>Methanosuratincolia</taxon>
        <taxon>Candidatus Methanomethylicales</taxon>
        <taxon>Candidatus Methanomethylicaceae</taxon>
        <taxon>Candidatus Methanosuratincola (ex Vanwonterghem et al. 2016)</taxon>
    </lineage>
</organism>
<comment type="caution">
    <text evidence="2">The sequence shown here is derived from an EMBL/GenBank/DDBJ whole genome shotgun (WGS) entry which is preliminary data.</text>
</comment>
<reference evidence="2 3" key="1">
    <citation type="submission" date="2018-12" db="EMBL/GenBank/DDBJ databases">
        <title>The complete genome of the methanogenic archaea of the candidate phylum Verstraetearchaeota, obtained from the metagenome of underground thermal water.</title>
        <authorList>
            <person name="Kadnikov V.V."/>
            <person name="Mardanov A.V."/>
            <person name="Beletsky A.V."/>
            <person name="Karnachuk O.V."/>
            <person name="Ravin N.V."/>
        </authorList>
    </citation>
    <scope>NUCLEOTIDE SEQUENCE [LARGE SCALE GENOMIC DNA]</scope>
    <source>
        <strain evidence="2">Ch88</strain>
    </source>
</reference>
<feature type="transmembrane region" description="Helical" evidence="1">
    <location>
        <begin position="12"/>
        <end position="35"/>
    </location>
</feature>
<keyword evidence="1" id="KW-0472">Membrane</keyword>
<dbReference type="AlphaFoldDB" id="A0A3S4UGV4"/>
<evidence type="ECO:0000313" key="2">
    <source>
        <dbReference type="EMBL" id="RWX73603.1"/>
    </source>
</evidence>
<evidence type="ECO:0000256" key="1">
    <source>
        <dbReference type="SAM" id="Phobius"/>
    </source>
</evidence>
<protein>
    <submittedName>
        <fullName evidence="2">Uncharacterized protein</fullName>
    </submittedName>
</protein>
<keyword evidence="1" id="KW-1133">Transmembrane helix</keyword>
<dbReference type="EMBL" id="RXGA01000002">
    <property type="protein sequence ID" value="RWX73603.1"/>
    <property type="molecule type" value="Genomic_DNA"/>
</dbReference>
<accession>A0A3S4UGV4</accession>